<evidence type="ECO:0000256" key="6">
    <source>
        <dbReference type="ARBA" id="ARBA00023002"/>
    </source>
</evidence>
<feature type="domain" description="4Fe-4S ferredoxin-type" evidence="9">
    <location>
        <begin position="101"/>
        <end position="131"/>
    </location>
</feature>
<dbReference type="InterPro" id="IPR028261">
    <property type="entry name" value="DPD_II"/>
</dbReference>
<evidence type="ECO:0000256" key="8">
    <source>
        <dbReference type="ARBA" id="ARBA00023014"/>
    </source>
</evidence>
<dbReference type="Pfam" id="PF14691">
    <property type="entry name" value="Fer4_20"/>
    <property type="match status" value="1"/>
</dbReference>
<evidence type="ECO:0000313" key="10">
    <source>
        <dbReference type="EMBL" id="EMS81421.1"/>
    </source>
</evidence>
<dbReference type="Gene3D" id="3.50.50.60">
    <property type="entry name" value="FAD/NAD(P)-binding domain"/>
    <property type="match status" value="4"/>
</dbReference>
<name>S0G830_9BACT</name>
<dbReference type="InterPro" id="IPR039650">
    <property type="entry name" value="HdrA-like"/>
</dbReference>
<keyword evidence="5" id="KW-0285">Flavoprotein</keyword>
<comment type="similarity">
    <text evidence="2">Belongs to the HdrA family.</text>
</comment>
<reference evidence="10 11" key="1">
    <citation type="journal article" date="2013" name="Genome Announc.">
        <title>Draft Genome Sequence of Desulfotignum phosphitoxidans DSM 13687 Strain FiPS-3.</title>
        <authorList>
            <person name="Poehlein A."/>
            <person name="Daniel R."/>
            <person name="Simeonova D.D."/>
        </authorList>
    </citation>
    <scope>NUCLEOTIDE SEQUENCE [LARGE SCALE GENOMIC DNA]</scope>
    <source>
        <strain evidence="10 11">DSM 13687</strain>
    </source>
</reference>
<dbReference type="EMBL" id="APJX01000001">
    <property type="protein sequence ID" value="EMS81421.1"/>
    <property type="molecule type" value="Genomic_DNA"/>
</dbReference>
<dbReference type="PATRIC" id="fig|1286635.3.peg.596"/>
<dbReference type="InterPro" id="IPR017896">
    <property type="entry name" value="4Fe4S_Fe-S-bd"/>
</dbReference>
<dbReference type="RefSeq" id="WP_006964145.1">
    <property type="nucleotide sequence ID" value="NZ_APJX01000001.1"/>
</dbReference>
<dbReference type="SUPFAM" id="SSF54862">
    <property type="entry name" value="4Fe-4S ferredoxins"/>
    <property type="match status" value="1"/>
</dbReference>
<dbReference type="Pfam" id="PF07992">
    <property type="entry name" value="Pyr_redox_2"/>
    <property type="match status" value="2"/>
</dbReference>
<dbReference type="InterPro" id="IPR017900">
    <property type="entry name" value="4Fe4S_Fe_S_CS"/>
</dbReference>
<dbReference type="PROSITE" id="PS00198">
    <property type="entry name" value="4FE4S_FER_1"/>
    <property type="match status" value="2"/>
</dbReference>
<dbReference type="PANTHER" id="PTHR43498">
    <property type="entry name" value="FERREDOXIN:COB-COM HETERODISULFIDE REDUCTASE SUBUNIT A"/>
    <property type="match status" value="1"/>
</dbReference>
<keyword evidence="8" id="KW-0411">Iron-sulfur</keyword>
<dbReference type="Pfam" id="PF00037">
    <property type="entry name" value="Fer4"/>
    <property type="match status" value="2"/>
</dbReference>
<evidence type="ECO:0000256" key="5">
    <source>
        <dbReference type="ARBA" id="ARBA00022827"/>
    </source>
</evidence>
<dbReference type="GO" id="GO:0016874">
    <property type="term" value="F:ligase activity"/>
    <property type="evidence" value="ECO:0007669"/>
    <property type="project" value="UniProtKB-KW"/>
</dbReference>
<proteinExistence type="inferred from homology"/>
<keyword evidence="3" id="KW-0004">4Fe-4S</keyword>
<accession>S0G830</accession>
<keyword evidence="10" id="KW-0436">Ligase</keyword>
<dbReference type="Pfam" id="PF12831">
    <property type="entry name" value="FAD_oxidored"/>
    <property type="match status" value="2"/>
</dbReference>
<dbReference type="PANTHER" id="PTHR43498:SF1">
    <property type="entry name" value="COB--COM HETERODISULFIDE REDUCTASE IRON-SULFUR SUBUNIT A"/>
    <property type="match status" value="1"/>
</dbReference>
<comment type="cofactor">
    <cofactor evidence="1">
        <name>FAD</name>
        <dbReference type="ChEBI" id="CHEBI:57692"/>
    </cofactor>
</comment>
<evidence type="ECO:0000259" key="9">
    <source>
        <dbReference type="PROSITE" id="PS51379"/>
    </source>
</evidence>
<evidence type="ECO:0000313" key="11">
    <source>
        <dbReference type="Proteomes" id="UP000014216"/>
    </source>
</evidence>
<feature type="domain" description="4Fe-4S ferredoxin-type" evidence="9">
    <location>
        <begin position="1441"/>
        <end position="1470"/>
    </location>
</feature>
<evidence type="ECO:0000256" key="7">
    <source>
        <dbReference type="ARBA" id="ARBA00023004"/>
    </source>
</evidence>
<sequence>MTQKEKTGAVLVVGGGIAGIQAALDLADSGFLVHLVEQEPQIGGVMAQLDKTFPTNDCAMCVISPKLVEAGRHLNIDLHTRSRVTGITGEAGRFSVTLEKQARFVDLDKCTSCGECAKVCPVTVPNRFDQELGSRKAIYKLYPQGMPGAWAIDKRSVAPCKATCPAHVSIQGFIALMQQEKYAEALKLFKQEHPFPGACGRVCHHPCEAVCTRGDADQPLAIQYLHRFLADLDFEQESAWIPEIDEKRDEKVAIIGSGPAGLTAAYYLAQKGYGVTVYEKLPVKGGMMAVGIPEYRLPKVELEKEIAVIEALGVTIKTGMAFGKDITLDSLKKDGFASVFMATGLHGSRSLGVQGEDLKGVLAGTTFLRDAAMGRADKLSGKTIVIGGGNVAVDVALSARRLGSDDVTMVCLEKREEMPAWDYEIEEALEEKVNIVNSKGPLRFYGDEDGKVTEVSFQECTSVFDENGRFNPRYDDCQLITHEADTVIVAIGQMGETEFAKDQGIALTPPGGYEADPVTLQTPIEWVFAGGDAFYGPKSVVDAVASGKTAAESIHRFINGLDLAEGREKSWDFEKPEIDNVPQIQRITPEKLPVAQREGNFKEVTRALAKELIDREAARCLSCGICSECYQCVEVCLAGAVDHTMATRTVSLDVGAVILAPGFKAFDPSALAHLNYTGNPNVVTSLEFERILSASGPFQGHLVRPSDLREPQKIAWLQCVGSRDENPCSHGYCSSVCCMIAAKQTVIAKEHSPRPLDTAVFFMDMRTHGKEFERYYQRAEQEKGVRFIRSRVHTVECDADQNPVLKYVTEEGGLETETFDMVVLSVGLETTEQTRELAENLGIDVNAHGFARTSDLSPVATSRSGIFVCGVFQGPKDIPQSVMEASAAAAGAAAHLAPARGSLTRTRELPPEQDFSGQLPRVGVFVCNCGINIGGVADVPAVREFARTLPHVVHVEDNLFTCSQDTQDKMKAVIAEHGINRVVVASCSPRTHEPLFQETIREAGLNKYLFEMANIRDQNTWVHMNNPDQATAKAKDLVAMAVARANCAQPLYQIPLNVERSLLVVGGGVAGMTAALSAACQGYPVTLVEREDTLGGVAGHLLTTVQGEPVPPFVSDLAETLSSHDRVRIYKNSEVVETAGVLGNFTTRIMTRADDGKPVAVTVRHGATILATGGKESVPDEYAYGRHPRVYTHLDLNRAMAEPGHGIHGVKTVVFIQCVGSRNDQRPYCSRICCTVSIKKALMLKQEHPDMDIYILYRDIRTYGLKEDLYTEARKKGILFIRYEPEAPPRVTTPEGLDSSSKDLSLQVTVKERILKMDVAISADAVVLASAVLPHENRELFELFKVPVNADGFLNEAHAKLRPVDFSSDGIFLAGLAHYPKSLDETIAQAQAAVARASVILSRDHILVGGVVAENIHPEQCARCLVCVRNCPYDVPRIKEGHAWIDPALCHGCGICAAECPAKILTLHHFTDRQLTEKSHALFA</sequence>
<keyword evidence="7" id="KW-0408">Iron</keyword>
<dbReference type="InterPro" id="IPR023753">
    <property type="entry name" value="FAD/NAD-binding_dom"/>
</dbReference>
<dbReference type="SUPFAM" id="SSF51905">
    <property type="entry name" value="FAD/NAD(P)-binding domain"/>
    <property type="match status" value="2"/>
</dbReference>
<dbReference type="Gene3D" id="3.40.50.720">
    <property type="entry name" value="NAD(P)-binding Rossmann-like Domain"/>
    <property type="match status" value="1"/>
</dbReference>
<organism evidence="10 11">
    <name type="scientific">Desulfotignum phosphitoxidans DSM 13687</name>
    <dbReference type="NCBI Taxonomy" id="1286635"/>
    <lineage>
        <taxon>Bacteria</taxon>
        <taxon>Pseudomonadati</taxon>
        <taxon>Thermodesulfobacteriota</taxon>
        <taxon>Desulfobacteria</taxon>
        <taxon>Desulfobacterales</taxon>
        <taxon>Desulfobacteraceae</taxon>
        <taxon>Desulfotignum</taxon>
    </lineage>
</organism>
<keyword evidence="5" id="KW-0274">FAD</keyword>
<evidence type="ECO:0000256" key="3">
    <source>
        <dbReference type="ARBA" id="ARBA00022485"/>
    </source>
</evidence>
<dbReference type="Gene3D" id="1.10.1060.10">
    <property type="entry name" value="Alpha-helical ferredoxin"/>
    <property type="match status" value="1"/>
</dbReference>
<dbReference type="SUPFAM" id="SSF46548">
    <property type="entry name" value="alpha-helical ferredoxin"/>
    <property type="match status" value="1"/>
</dbReference>
<evidence type="ECO:0000256" key="4">
    <source>
        <dbReference type="ARBA" id="ARBA00022723"/>
    </source>
</evidence>
<keyword evidence="6" id="KW-0560">Oxidoreductase</keyword>
<dbReference type="InterPro" id="IPR036188">
    <property type="entry name" value="FAD/NAD-bd_sf"/>
</dbReference>
<dbReference type="GO" id="GO:0051539">
    <property type="term" value="F:4 iron, 4 sulfur cluster binding"/>
    <property type="evidence" value="ECO:0007669"/>
    <property type="project" value="UniProtKB-KW"/>
</dbReference>
<dbReference type="GO" id="GO:0016491">
    <property type="term" value="F:oxidoreductase activity"/>
    <property type="evidence" value="ECO:0007669"/>
    <property type="project" value="UniProtKB-KW"/>
</dbReference>
<dbReference type="Gene3D" id="3.30.70.20">
    <property type="match status" value="2"/>
</dbReference>
<comment type="caution">
    <text evidence="10">The sequence shown here is derived from an EMBL/GenBank/DDBJ whole genome shotgun (WGS) entry which is preliminary data.</text>
</comment>
<dbReference type="GO" id="GO:0046872">
    <property type="term" value="F:metal ion binding"/>
    <property type="evidence" value="ECO:0007669"/>
    <property type="project" value="UniProtKB-KW"/>
</dbReference>
<dbReference type="InterPro" id="IPR009051">
    <property type="entry name" value="Helical_ferredxn"/>
</dbReference>
<keyword evidence="4" id="KW-0479">Metal-binding</keyword>
<dbReference type="OrthoDB" id="9766627at2"/>
<dbReference type="SUPFAM" id="SSF51971">
    <property type="entry name" value="Nucleotide-binding domain"/>
    <property type="match status" value="3"/>
</dbReference>
<evidence type="ECO:0000256" key="1">
    <source>
        <dbReference type="ARBA" id="ARBA00001974"/>
    </source>
</evidence>
<feature type="domain" description="4Fe-4S ferredoxin-type" evidence="9">
    <location>
        <begin position="1412"/>
        <end position="1440"/>
    </location>
</feature>
<gene>
    <name evidence="10" type="primary">hdrL</name>
    <name evidence="10" type="ORF">Dpo_1c05620</name>
</gene>
<evidence type="ECO:0000256" key="2">
    <source>
        <dbReference type="ARBA" id="ARBA00006561"/>
    </source>
</evidence>
<protein>
    <submittedName>
        <fullName evidence="10">Putative heterodisulfide reductase/ glutamate ligase fusion protein HdrL</fullName>
    </submittedName>
</protein>
<dbReference type="PRINTS" id="PR00469">
    <property type="entry name" value="PNDRDTASEII"/>
</dbReference>
<keyword evidence="11" id="KW-1185">Reference proteome</keyword>
<dbReference type="PRINTS" id="PR00368">
    <property type="entry name" value="FADPNR"/>
</dbReference>
<dbReference type="PROSITE" id="PS51379">
    <property type="entry name" value="4FE4S_FER_2"/>
    <property type="match status" value="3"/>
</dbReference>
<dbReference type="Proteomes" id="UP000014216">
    <property type="component" value="Unassembled WGS sequence"/>
</dbReference>